<evidence type="ECO:0000313" key="6">
    <source>
        <dbReference type="Proteomes" id="UP000318297"/>
    </source>
</evidence>
<dbReference type="InterPro" id="IPR015797">
    <property type="entry name" value="NUDIX_hydrolase-like_dom_sf"/>
</dbReference>
<gene>
    <name evidence="5" type="ORF">BKA23_2457</name>
</gene>
<organism evidence="5 6">
    <name type="scientific">Rudaeicoccus suwonensis</name>
    <dbReference type="NCBI Taxonomy" id="657409"/>
    <lineage>
        <taxon>Bacteria</taxon>
        <taxon>Bacillati</taxon>
        <taxon>Actinomycetota</taxon>
        <taxon>Actinomycetes</taxon>
        <taxon>Micrococcales</taxon>
        <taxon>Dermacoccaceae</taxon>
        <taxon>Rudaeicoccus</taxon>
    </lineage>
</organism>
<dbReference type="PROSITE" id="PS00893">
    <property type="entry name" value="NUDIX_BOX"/>
    <property type="match status" value="1"/>
</dbReference>
<dbReference type="Pfam" id="PF00293">
    <property type="entry name" value="NUDIX"/>
    <property type="match status" value="1"/>
</dbReference>
<dbReference type="GO" id="GO:0016787">
    <property type="term" value="F:hydrolase activity"/>
    <property type="evidence" value="ECO:0007669"/>
    <property type="project" value="UniProtKB-KW"/>
</dbReference>
<evidence type="ECO:0000259" key="4">
    <source>
        <dbReference type="PROSITE" id="PS51462"/>
    </source>
</evidence>
<evidence type="ECO:0000256" key="3">
    <source>
        <dbReference type="RuleBase" id="RU003476"/>
    </source>
</evidence>
<accession>A0A561E3B1</accession>
<dbReference type="RefSeq" id="WP_145228829.1">
    <property type="nucleotide sequence ID" value="NZ_VIVQ01000002.1"/>
</dbReference>
<evidence type="ECO:0000256" key="1">
    <source>
        <dbReference type="ARBA" id="ARBA00005582"/>
    </source>
</evidence>
<proteinExistence type="inferred from homology"/>
<dbReference type="Gene3D" id="3.90.79.10">
    <property type="entry name" value="Nucleoside Triphosphate Pyrophosphohydrolase"/>
    <property type="match status" value="1"/>
</dbReference>
<feature type="domain" description="Nudix hydrolase" evidence="4">
    <location>
        <begin position="32"/>
        <end position="174"/>
    </location>
</feature>
<sequence length="179" mass="19465">MTSVPPGFEDLFARTYVAYANADVVGSCALPPPELIHRIHLVATPEQGKVTVCRSVEGWRFLPGGRIEPGETVESAATRELFEEAGSAPAGPMHVFFSHVAHSRDSKPYLPHVPHPVMWWVYAVVPSTVLGSPPTGVDGAEQIVSVEHLPVTDAIEWLSRCDDTTSSEVLRFAARLQLV</sequence>
<dbReference type="SUPFAM" id="SSF55811">
    <property type="entry name" value="Nudix"/>
    <property type="match status" value="1"/>
</dbReference>
<comment type="similarity">
    <text evidence="1 3">Belongs to the Nudix hydrolase family.</text>
</comment>
<dbReference type="InterPro" id="IPR020084">
    <property type="entry name" value="NUDIX_hydrolase_CS"/>
</dbReference>
<dbReference type="InterPro" id="IPR000086">
    <property type="entry name" value="NUDIX_hydrolase_dom"/>
</dbReference>
<name>A0A561E3B1_9MICO</name>
<keyword evidence="2 3" id="KW-0378">Hydrolase</keyword>
<keyword evidence="6" id="KW-1185">Reference proteome</keyword>
<dbReference type="Proteomes" id="UP000318297">
    <property type="component" value="Unassembled WGS sequence"/>
</dbReference>
<dbReference type="OrthoDB" id="3689607at2"/>
<dbReference type="AlphaFoldDB" id="A0A561E3B1"/>
<dbReference type="PROSITE" id="PS51462">
    <property type="entry name" value="NUDIX"/>
    <property type="match status" value="1"/>
</dbReference>
<dbReference type="EMBL" id="VIVQ01000002">
    <property type="protein sequence ID" value="TWE10106.1"/>
    <property type="molecule type" value="Genomic_DNA"/>
</dbReference>
<dbReference type="InterPro" id="IPR020476">
    <property type="entry name" value="Nudix_hydrolase"/>
</dbReference>
<reference evidence="5 6" key="1">
    <citation type="submission" date="2019-06" db="EMBL/GenBank/DDBJ databases">
        <title>Sequencing the genomes of 1000 actinobacteria strains.</title>
        <authorList>
            <person name="Klenk H.-P."/>
        </authorList>
    </citation>
    <scope>NUCLEOTIDE SEQUENCE [LARGE SCALE GENOMIC DNA]</scope>
    <source>
        <strain evidence="5 6">DSM 19560</strain>
    </source>
</reference>
<evidence type="ECO:0000256" key="2">
    <source>
        <dbReference type="ARBA" id="ARBA00022801"/>
    </source>
</evidence>
<protein>
    <submittedName>
        <fullName evidence="5">NUDIX domain-containing protein</fullName>
    </submittedName>
</protein>
<dbReference type="PRINTS" id="PR00502">
    <property type="entry name" value="NUDIXFAMILY"/>
</dbReference>
<comment type="caution">
    <text evidence="5">The sequence shown here is derived from an EMBL/GenBank/DDBJ whole genome shotgun (WGS) entry which is preliminary data.</text>
</comment>
<evidence type="ECO:0000313" key="5">
    <source>
        <dbReference type="EMBL" id="TWE10106.1"/>
    </source>
</evidence>